<dbReference type="EMBL" id="JACXVP010000003">
    <property type="protein sequence ID" value="KAG5615286.1"/>
    <property type="molecule type" value="Genomic_DNA"/>
</dbReference>
<dbReference type="GO" id="GO:0004672">
    <property type="term" value="F:protein kinase activity"/>
    <property type="evidence" value="ECO:0007669"/>
    <property type="project" value="InterPro"/>
</dbReference>
<sequence>MNNGCQANMLFRGATRPDWNLRVNIAFDVARGILYLHEKCEAPIIYCDIKPQNILLDELLTAKNLRFWATNLLMVDQTRTFSSVRGTRGYLASECQTNGPSLSRLMSSAMVLYCKKSFDAEETLKSVRLK</sequence>
<proteinExistence type="predicted"/>
<evidence type="ECO:0000259" key="2">
    <source>
        <dbReference type="PROSITE" id="PS50011"/>
    </source>
</evidence>
<dbReference type="InterPro" id="IPR051343">
    <property type="entry name" value="G-type_lectin_kinases/EP1-like"/>
</dbReference>
<evidence type="ECO:0000313" key="3">
    <source>
        <dbReference type="EMBL" id="KAG5615286.1"/>
    </source>
</evidence>
<dbReference type="SUPFAM" id="SSF56112">
    <property type="entry name" value="Protein kinase-like (PK-like)"/>
    <property type="match status" value="1"/>
</dbReference>
<dbReference type="InterPro" id="IPR008271">
    <property type="entry name" value="Ser/Thr_kinase_AS"/>
</dbReference>
<dbReference type="PANTHER" id="PTHR47976:SF27">
    <property type="entry name" value="RECEPTOR-LIKE SERINE_THREONINE-PROTEIN KINASE"/>
    <property type="match status" value="1"/>
</dbReference>
<dbReference type="InterPro" id="IPR000719">
    <property type="entry name" value="Prot_kinase_dom"/>
</dbReference>
<dbReference type="OrthoDB" id="5857966at2759"/>
<dbReference type="PANTHER" id="PTHR47976">
    <property type="entry name" value="G-TYPE LECTIN S-RECEPTOR-LIKE SERINE/THREONINE-PROTEIN KINASE SD2-5"/>
    <property type="match status" value="1"/>
</dbReference>
<protein>
    <recommendedName>
        <fullName evidence="2">Protein kinase domain-containing protein</fullName>
    </recommendedName>
</protein>
<dbReference type="AlphaFoldDB" id="A0A9J5ZST1"/>
<gene>
    <name evidence="3" type="ORF">H5410_015110</name>
</gene>
<dbReference type="Gene3D" id="1.10.510.10">
    <property type="entry name" value="Transferase(Phosphotransferase) domain 1"/>
    <property type="match status" value="1"/>
</dbReference>
<dbReference type="InterPro" id="IPR011009">
    <property type="entry name" value="Kinase-like_dom_sf"/>
</dbReference>
<keyword evidence="1" id="KW-0732">Signal</keyword>
<dbReference type="Pfam" id="PF00069">
    <property type="entry name" value="Pkinase"/>
    <property type="match status" value="1"/>
</dbReference>
<accession>A0A9J5ZST1</accession>
<evidence type="ECO:0000313" key="4">
    <source>
        <dbReference type="Proteomes" id="UP000824120"/>
    </source>
</evidence>
<name>A0A9J5ZST1_SOLCO</name>
<evidence type="ECO:0000256" key="1">
    <source>
        <dbReference type="ARBA" id="ARBA00022729"/>
    </source>
</evidence>
<dbReference type="Proteomes" id="UP000824120">
    <property type="component" value="Chromosome 3"/>
</dbReference>
<feature type="domain" description="Protein kinase" evidence="2">
    <location>
        <begin position="1"/>
        <end position="130"/>
    </location>
</feature>
<comment type="caution">
    <text evidence="3">The sequence shown here is derived from an EMBL/GenBank/DDBJ whole genome shotgun (WGS) entry which is preliminary data.</text>
</comment>
<dbReference type="GO" id="GO:0005524">
    <property type="term" value="F:ATP binding"/>
    <property type="evidence" value="ECO:0007669"/>
    <property type="project" value="InterPro"/>
</dbReference>
<organism evidence="3 4">
    <name type="scientific">Solanum commersonii</name>
    <name type="common">Commerson's wild potato</name>
    <name type="synonym">Commerson's nightshade</name>
    <dbReference type="NCBI Taxonomy" id="4109"/>
    <lineage>
        <taxon>Eukaryota</taxon>
        <taxon>Viridiplantae</taxon>
        <taxon>Streptophyta</taxon>
        <taxon>Embryophyta</taxon>
        <taxon>Tracheophyta</taxon>
        <taxon>Spermatophyta</taxon>
        <taxon>Magnoliopsida</taxon>
        <taxon>eudicotyledons</taxon>
        <taxon>Gunneridae</taxon>
        <taxon>Pentapetalae</taxon>
        <taxon>asterids</taxon>
        <taxon>lamiids</taxon>
        <taxon>Solanales</taxon>
        <taxon>Solanaceae</taxon>
        <taxon>Solanoideae</taxon>
        <taxon>Solaneae</taxon>
        <taxon>Solanum</taxon>
    </lineage>
</organism>
<keyword evidence="4" id="KW-1185">Reference proteome</keyword>
<dbReference type="PROSITE" id="PS00108">
    <property type="entry name" value="PROTEIN_KINASE_ST"/>
    <property type="match status" value="1"/>
</dbReference>
<dbReference type="PROSITE" id="PS50011">
    <property type="entry name" value="PROTEIN_KINASE_DOM"/>
    <property type="match status" value="1"/>
</dbReference>
<reference evidence="3 4" key="1">
    <citation type="submission" date="2020-09" db="EMBL/GenBank/DDBJ databases">
        <title>De no assembly of potato wild relative species, Solanum commersonii.</title>
        <authorList>
            <person name="Cho K."/>
        </authorList>
    </citation>
    <scope>NUCLEOTIDE SEQUENCE [LARGE SCALE GENOMIC DNA]</scope>
    <source>
        <strain evidence="3">LZ3.2</strain>
        <tissue evidence="3">Leaf</tissue>
    </source>
</reference>